<accession>A0AAW1ANU2</accession>
<dbReference type="InterPro" id="IPR001759">
    <property type="entry name" value="PTX_dom"/>
</dbReference>
<evidence type="ECO:0000256" key="3">
    <source>
        <dbReference type="ARBA" id="ARBA00022486"/>
    </source>
</evidence>
<keyword evidence="15" id="KW-1185">Reference proteome</keyword>
<dbReference type="PRINTS" id="PR00895">
    <property type="entry name" value="PENTAXIN"/>
</dbReference>
<dbReference type="GO" id="GO:0006953">
    <property type="term" value="P:acute-phase response"/>
    <property type="evidence" value="ECO:0007669"/>
    <property type="project" value="UniProtKB-KW"/>
</dbReference>
<dbReference type="GO" id="GO:0001849">
    <property type="term" value="F:complement component C1q complex binding"/>
    <property type="evidence" value="ECO:0007669"/>
    <property type="project" value="TreeGrafter"/>
</dbReference>
<dbReference type="PROSITE" id="PS00289">
    <property type="entry name" value="PTX_1"/>
    <property type="match status" value="1"/>
</dbReference>
<feature type="compositionally biased region" description="Polar residues" evidence="12">
    <location>
        <begin position="23"/>
        <end position="34"/>
    </location>
</feature>
<evidence type="ECO:0000313" key="15">
    <source>
        <dbReference type="Proteomes" id="UP001474421"/>
    </source>
</evidence>
<dbReference type="SUPFAM" id="SSF49899">
    <property type="entry name" value="Concanavalin A-like lectins/glucanases"/>
    <property type="match status" value="1"/>
</dbReference>
<dbReference type="InterPro" id="IPR051005">
    <property type="entry name" value="Pentraxin_domain"/>
</dbReference>
<gene>
    <name evidence="14" type="ORF">NXF25_018524</name>
</gene>
<evidence type="ECO:0000256" key="2">
    <source>
        <dbReference type="ARBA" id="ARBA00004613"/>
    </source>
</evidence>
<comment type="caution">
    <text evidence="14">The sequence shown here is derived from an EMBL/GenBank/DDBJ whole genome shotgun (WGS) entry which is preliminary data.</text>
</comment>
<dbReference type="SMART" id="SM00159">
    <property type="entry name" value="PTX"/>
    <property type="match status" value="1"/>
</dbReference>
<reference evidence="14 15" key="1">
    <citation type="journal article" date="2024" name="Proc. Natl. Acad. Sci. U.S.A.">
        <title>The genetic regulatory architecture and epigenomic basis for age-related changes in rattlesnake venom.</title>
        <authorList>
            <person name="Hogan M.P."/>
            <person name="Holding M.L."/>
            <person name="Nystrom G.S."/>
            <person name="Colston T.J."/>
            <person name="Bartlett D.A."/>
            <person name="Mason A.J."/>
            <person name="Ellsworth S.A."/>
            <person name="Rautsaw R.M."/>
            <person name="Lawrence K.C."/>
            <person name="Strickland J.L."/>
            <person name="He B."/>
            <person name="Fraser P."/>
            <person name="Margres M.J."/>
            <person name="Gilbert D.M."/>
            <person name="Gibbs H.L."/>
            <person name="Parkinson C.L."/>
            <person name="Rokyta D.R."/>
        </authorList>
    </citation>
    <scope>NUCLEOTIDE SEQUENCE [LARGE SCALE GENOMIC DNA]</scope>
    <source>
        <strain evidence="14">DRR0105</strain>
    </source>
</reference>
<keyword evidence="3" id="KW-0011">Acute phase</keyword>
<dbReference type="EMBL" id="JAOTOJ010000019">
    <property type="protein sequence ID" value="KAK9391194.1"/>
    <property type="molecule type" value="Genomic_DNA"/>
</dbReference>
<keyword evidence="7" id="KW-0106">Calcium</keyword>
<comment type="subcellular location">
    <subcellularLocation>
        <location evidence="2">Secreted</location>
    </subcellularLocation>
</comment>
<comment type="cofactor">
    <cofactor evidence="1">
        <name>Ca(2+)</name>
        <dbReference type="ChEBI" id="CHEBI:29108"/>
    </cofactor>
</comment>
<evidence type="ECO:0000256" key="8">
    <source>
        <dbReference type="ARBA" id="ARBA00023157"/>
    </source>
</evidence>
<evidence type="ECO:0000256" key="9">
    <source>
        <dbReference type="ARBA" id="ARBA00038102"/>
    </source>
</evidence>
<sequence length="271" mass="30432">MLQRKYSPGESPGDLVLQGGHGSTPTDIGTNVPPTSQFLHRPPRWSSFLPSFLSSPASPGQKDLQNKVFVFPTTSSTAVVHLHISNQQPLTKLTICLRHYSVLSRSYGLFSYATWSNSNDFLIFKNAYKEYYIYVGGFYVTFKVPEKGEPSWDHICVSWDSSNGLVRFWLNGKPFPRRSLKKGYSISQEASIMLGQDQDSFGGGFNINKSFVGEMSDVNMWPFVLEPSMVRLAKNNIGIANPLISWRSLSYTIKNEVFVDNFLSPQGECIC</sequence>
<dbReference type="InterPro" id="IPR013320">
    <property type="entry name" value="ConA-like_dom_sf"/>
</dbReference>
<feature type="region of interest" description="Disordered" evidence="12">
    <location>
        <begin position="1"/>
        <end position="34"/>
    </location>
</feature>
<evidence type="ECO:0000256" key="5">
    <source>
        <dbReference type="ARBA" id="ARBA00022723"/>
    </source>
</evidence>
<dbReference type="PANTHER" id="PTHR45869:SF7">
    <property type="entry name" value="C-REACTIVE PROTEIN"/>
    <property type="match status" value="1"/>
</dbReference>
<proteinExistence type="inferred from homology"/>
<keyword evidence="6" id="KW-0732">Signal</keyword>
<dbReference type="InterPro" id="IPR030476">
    <property type="entry name" value="Pentaxin_CS"/>
</dbReference>
<keyword evidence="5" id="KW-0479">Metal-binding</keyword>
<dbReference type="FunFam" id="2.60.120.200:FF:000070">
    <property type="entry name" value="Serum amyloid P-component"/>
    <property type="match status" value="1"/>
</dbReference>
<evidence type="ECO:0000256" key="1">
    <source>
        <dbReference type="ARBA" id="ARBA00001913"/>
    </source>
</evidence>
<dbReference type="GO" id="GO:0005615">
    <property type="term" value="C:extracellular space"/>
    <property type="evidence" value="ECO:0007669"/>
    <property type="project" value="TreeGrafter"/>
</dbReference>
<comment type="similarity">
    <text evidence="9">Belongs to the pentraxin family.</text>
</comment>
<comment type="caution">
    <text evidence="11">Lacks conserved residue(s) required for the propagation of feature annotation.</text>
</comment>
<keyword evidence="4" id="KW-0964">Secreted</keyword>
<dbReference type="PROSITE" id="PS51828">
    <property type="entry name" value="PTX_2"/>
    <property type="match status" value="1"/>
</dbReference>
<organism evidence="14 15">
    <name type="scientific">Crotalus adamanteus</name>
    <name type="common">Eastern diamondback rattlesnake</name>
    <dbReference type="NCBI Taxonomy" id="8729"/>
    <lineage>
        <taxon>Eukaryota</taxon>
        <taxon>Metazoa</taxon>
        <taxon>Chordata</taxon>
        <taxon>Craniata</taxon>
        <taxon>Vertebrata</taxon>
        <taxon>Euteleostomi</taxon>
        <taxon>Lepidosauria</taxon>
        <taxon>Squamata</taxon>
        <taxon>Bifurcata</taxon>
        <taxon>Unidentata</taxon>
        <taxon>Episquamata</taxon>
        <taxon>Toxicofera</taxon>
        <taxon>Serpentes</taxon>
        <taxon>Colubroidea</taxon>
        <taxon>Viperidae</taxon>
        <taxon>Crotalinae</taxon>
        <taxon>Crotalus</taxon>
    </lineage>
</organism>
<protein>
    <recommendedName>
        <fullName evidence="10">C-reactive protein</fullName>
    </recommendedName>
</protein>
<evidence type="ECO:0000259" key="13">
    <source>
        <dbReference type="PROSITE" id="PS51828"/>
    </source>
</evidence>
<dbReference type="Pfam" id="PF00354">
    <property type="entry name" value="Pentaxin"/>
    <property type="match status" value="1"/>
</dbReference>
<dbReference type="GO" id="GO:0045087">
    <property type="term" value="P:innate immune response"/>
    <property type="evidence" value="ECO:0007669"/>
    <property type="project" value="TreeGrafter"/>
</dbReference>
<evidence type="ECO:0000256" key="12">
    <source>
        <dbReference type="SAM" id="MobiDB-lite"/>
    </source>
</evidence>
<evidence type="ECO:0000313" key="14">
    <source>
        <dbReference type="EMBL" id="KAK9391194.1"/>
    </source>
</evidence>
<evidence type="ECO:0000256" key="6">
    <source>
        <dbReference type="ARBA" id="ARBA00022729"/>
    </source>
</evidence>
<dbReference type="GO" id="GO:0046872">
    <property type="term" value="F:metal ion binding"/>
    <property type="evidence" value="ECO:0007669"/>
    <property type="project" value="UniProtKB-KW"/>
</dbReference>
<dbReference type="PANTHER" id="PTHR45869">
    <property type="entry name" value="C-REACTIVE PROTEIN-RELATED"/>
    <property type="match status" value="1"/>
</dbReference>
<feature type="domain" description="Pentraxin (PTX)" evidence="13">
    <location>
        <begin position="65"/>
        <end position="269"/>
    </location>
</feature>
<dbReference type="Gene3D" id="2.60.120.200">
    <property type="match status" value="1"/>
</dbReference>
<evidence type="ECO:0000256" key="4">
    <source>
        <dbReference type="ARBA" id="ARBA00022525"/>
    </source>
</evidence>
<keyword evidence="8" id="KW-1015">Disulfide bond</keyword>
<evidence type="ECO:0000256" key="11">
    <source>
        <dbReference type="PROSITE-ProRule" id="PRU01172"/>
    </source>
</evidence>
<dbReference type="Proteomes" id="UP001474421">
    <property type="component" value="Unassembled WGS sequence"/>
</dbReference>
<dbReference type="AlphaFoldDB" id="A0AAW1ANU2"/>
<name>A0AAW1ANU2_CROAD</name>
<evidence type="ECO:0000256" key="10">
    <source>
        <dbReference type="ARBA" id="ARBA00040546"/>
    </source>
</evidence>
<evidence type="ECO:0000256" key="7">
    <source>
        <dbReference type="ARBA" id="ARBA00022837"/>
    </source>
</evidence>